<evidence type="ECO:0000313" key="1">
    <source>
        <dbReference type="EMBL" id="KAJ9049597.1"/>
    </source>
</evidence>
<sequence>MIWTTSPDLWGKISSPVHQVGVNASCFLHFVENFPRRAQDLLVSGEYSVRSLTCDDLDQFLSDLDPKVSLGVDPPAFIPLVEKPHPAPWAVPVPQEYSPQLCQGSILK</sequence>
<comment type="caution">
    <text evidence="1">The sequence shown here is derived from an EMBL/GenBank/DDBJ whole genome shotgun (WGS) entry which is preliminary data.</text>
</comment>
<gene>
    <name evidence="1" type="ORF">DSO57_1022714</name>
</gene>
<dbReference type="EMBL" id="QTSX02007215">
    <property type="protein sequence ID" value="KAJ9049597.1"/>
    <property type="molecule type" value="Genomic_DNA"/>
</dbReference>
<keyword evidence="2" id="KW-1185">Reference proteome</keyword>
<proteinExistence type="predicted"/>
<accession>A0ACC2RHM7</accession>
<protein>
    <submittedName>
        <fullName evidence="1">Uncharacterized protein</fullName>
    </submittedName>
</protein>
<dbReference type="Proteomes" id="UP001165960">
    <property type="component" value="Unassembled WGS sequence"/>
</dbReference>
<name>A0ACC2RHM7_9FUNG</name>
<evidence type="ECO:0000313" key="2">
    <source>
        <dbReference type="Proteomes" id="UP001165960"/>
    </source>
</evidence>
<reference evidence="1" key="1">
    <citation type="submission" date="2022-04" db="EMBL/GenBank/DDBJ databases">
        <title>Genome of the entomopathogenic fungus Entomophthora muscae.</title>
        <authorList>
            <person name="Elya C."/>
            <person name="Lovett B.R."/>
            <person name="Lee E."/>
            <person name="Macias A.M."/>
            <person name="Hajek A.E."/>
            <person name="De Bivort B.L."/>
            <person name="Kasson M.T."/>
            <person name="De Fine Licht H.H."/>
            <person name="Stajich J.E."/>
        </authorList>
    </citation>
    <scope>NUCLEOTIDE SEQUENCE</scope>
    <source>
        <strain evidence="1">Berkeley</strain>
    </source>
</reference>
<organism evidence="1 2">
    <name type="scientific">Entomophthora muscae</name>
    <dbReference type="NCBI Taxonomy" id="34485"/>
    <lineage>
        <taxon>Eukaryota</taxon>
        <taxon>Fungi</taxon>
        <taxon>Fungi incertae sedis</taxon>
        <taxon>Zoopagomycota</taxon>
        <taxon>Entomophthoromycotina</taxon>
        <taxon>Entomophthoromycetes</taxon>
        <taxon>Entomophthorales</taxon>
        <taxon>Entomophthoraceae</taxon>
        <taxon>Entomophthora</taxon>
    </lineage>
</organism>